<dbReference type="Proteomes" id="UP000691718">
    <property type="component" value="Unassembled WGS sequence"/>
</dbReference>
<accession>A0A8S3X9X7</accession>
<name>A0A8S3X9X7_PARAO</name>
<keyword evidence="2" id="KW-1185">Reference proteome</keyword>
<evidence type="ECO:0000313" key="2">
    <source>
        <dbReference type="Proteomes" id="UP000691718"/>
    </source>
</evidence>
<proteinExistence type="predicted"/>
<sequence>MHADLVGRALDINVDINIETVTIAPPIATEASGASTSGEVSGPRYRENTRTYKDKNLQRLEQVRKKLNIMFIEPDETLSDKGPEMTSFQSTSETVTAGNNMEMIGPINNDQQQQNYSQSLLDTIFSGSSGPTLELTAQTKANKSKKSNHTADNMLRAIELYRLRLSIRKAAEECNVCHPKLRYLKRKQYYGFTKPATPNYDVNKIFTDDQEKVLEEHIRNLHQNFMDYPLKMSTALPNIKWQLYVI</sequence>
<dbReference type="OrthoDB" id="4327074at2759"/>
<dbReference type="EMBL" id="CAJQZP010000945">
    <property type="protein sequence ID" value="CAG5001537.1"/>
    <property type="molecule type" value="Genomic_DNA"/>
</dbReference>
<organism evidence="1 2">
    <name type="scientific">Parnassius apollo</name>
    <name type="common">Apollo butterfly</name>
    <name type="synonym">Papilio apollo</name>
    <dbReference type="NCBI Taxonomy" id="110799"/>
    <lineage>
        <taxon>Eukaryota</taxon>
        <taxon>Metazoa</taxon>
        <taxon>Ecdysozoa</taxon>
        <taxon>Arthropoda</taxon>
        <taxon>Hexapoda</taxon>
        <taxon>Insecta</taxon>
        <taxon>Pterygota</taxon>
        <taxon>Neoptera</taxon>
        <taxon>Endopterygota</taxon>
        <taxon>Lepidoptera</taxon>
        <taxon>Glossata</taxon>
        <taxon>Ditrysia</taxon>
        <taxon>Papilionoidea</taxon>
        <taxon>Papilionidae</taxon>
        <taxon>Parnassiinae</taxon>
        <taxon>Parnassini</taxon>
        <taxon>Parnassius</taxon>
        <taxon>Parnassius</taxon>
    </lineage>
</organism>
<evidence type="ECO:0000313" key="1">
    <source>
        <dbReference type="EMBL" id="CAG5001537.1"/>
    </source>
</evidence>
<comment type="caution">
    <text evidence="1">The sequence shown here is derived from an EMBL/GenBank/DDBJ whole genome shotgun (WGS) entry which is preliminary data.</text>
</comment>
<protein>
    <submittedName>
        <fullName evidence="1">(apollo) hypothetical protein</fullName>
    </submittedName>
</protein>
<dbReference type="AlphaFoldDB" id="A0A8S3X9X7"/>
<gene>
    <name evidence="1" type="ORF">PAPOLLO_LOCUS13931</name>
</gene>
<reference evidence="1" key="1">
    <citation type="submission" date="2021-04" db="EMBL/GenBank/DDBJ databases">
        <authorList>
            <person name="Tunstrom K."/>
        </authorList>
    </citation>
    <scope>NUCLEOTIDE SEQUENCE</scope>
</reference>